<dbReference type="Gene3D" id="1.10.357.40">
    <property type="entry name" value="YbiA-like"/>
    <property type="match status" value="1"/>
</dbReference>
<evidence type="ECO:0000256" key="1">
    <source>
        <dbReference type="SAM" id="MobiDB-lite"/>
    </source>
</evidence>
<dbReference type="InterPro" id="IPR037238">
    <property type="entry name" value="YbiA-like_sf"/>
</dbReference>
<organism evidence="3">
    <name type="scientific">termite gut metagenome</name>
    <dbReference type="NCBI Taxonomy" id="433724"/>
    <lineage>
        <taxon>unclassified sequences</taxon>
        <taxon>metagenomes</taxon>
        <taxon>organismal metagenomes</taxon>
    </lineage>
</organism>
<dbReference type="InterPro" id="IPR012816">
    <property type="entry name" value="NADAR"/>
</dbReference>
<comment type="caution">
    <text evidence="3">The sequence shown here is derived from an EMBL/GenBank/DDBJ whole genome shotgun (WGS) entry which is preliminary data.</text>
</comment>
<sequence length="274" mass="31839">MDEIRTYNVSECCVFRKTKELFGGLSNMASGFPLTVNGIHILSSEALYQACRFPHLPEVQKKIFFEKSPMSAKMVGKPYRNDSRPDWENARIKIMRWCLRVKLAQHFIEFGKLLESTYDKHIVEDSSKDNYWGAIRNKQDGNILKGINALGRLLMELRKFYNEKRFSHEMFVIEPLNISDFKLFGQPIDIIDERENLILFIKTSIRYNLIEGSNILTSQHNSSIIAEKAIVEETEKSLFKPTEKKKTSKKAATTKGRSKKCEDKYEEDPTLPLW</sequence>
<feature type="compositionally biased region" description="Acidic residues" evidence="1">
    <location>
        <begin position="264"/>
        <end position="274"/>
    </location>
</feature>
<evidence type="ECO:0000313" key="3">
    <source>
        <dbReference type="EMBL" id="KAA6321601.1"/>
    </source>
</evidence>
<dbReference type="GO" id="GO:0016798">
    <property type="term" value="F:hydrolase activity, acting on glycosyl bonds"/>
    <property type="evidence" value="ECO:0007669"/>
    <property type="project" value="UniProtKB-KW"/>
</dbReference>
<dbReference type="SUPFAM" id="SSF143990">
    <property type="entry name" value="YbiA-like"/>
    <property type="match status" value="1"/>
</dbReference>
<dbReference type="EMBL" id="SNRY01003266">
    <property type="protein sequence ID" value="KAA6321601.1"/>
    <property type="molecule type" value="Genomic_DNA"/>
</dbReference>
<feature type="region of interest" description="Disordered" evidence="1">
    <location>
        <begin position="238"/>
        <end position="274"/>
    </location>
</feature>
<dbReference type="NCBIfam" id="TIGR02464">
    <property type="entry name" value="ribofla_fusion"/>
    <property type="match status" value="1"/>
</dbReference>
<keyword evidence="3" id="KW-0326">Glycosidase</keyword>
<gene>
    <name evidence="3" type="ORF">EZS27_028764</name>
</gene>
<evidence type="ECO:0000259" key="2">
    <source>
        <dbReference type="Pfam" id="PF08719"/>
    </source>
</evidence>
<protein>
    <submittedName>
        <fullName evidence="3">N-glycosidase YbiA</fullName>
        <ecNumber evidence="3">3.2.2.-</ecNumber>
    </submittedName>
</protein>
<feature type="domain" description="NADAR" evidence="2">
    <location>
        <begin position="15"/>
        <end position="159"/>
    </location>
</feature>
<dbReference type="Pfam" id="PF08719">
    <property type="entry name" value="NADAR"/>
    <property type="match status" value="1"/>
</dbReference>
<accession>A0A5J4QL29</accession>
<dbReference type="CDD" id="cd15457">
    <property type="entry name" value="NADAR"/>
    <property type="match status" value="1"/>
</dbReference>
<proteinExistence type="predicted"/>
<dbReference type="AlphaFoldDB" id="A0A5J4QL29"/>
<dbReference type="EC" id="3.2.2.-" evidence="3"/>
<keyword evidence="3" id="KW-0378">Hydrolase</keyword>
<reference evidence="3" key="1">
    <citation type="submission" date="2019-03" db="EMBL/GenBank/DDBJ databases">
        <title>Single cell metagenomics reveals metabolic interactions within the superorganism composed of flagellate Streblomastix strix and complex community of Bacteroidetes bacteria on its surface.</title>
        <authorList>
            <person name="Treitli S.C."/>
            <person name="Kolisko M."/>
            <person name="Husnik F."/>
            <person name="Keeling P."/>
            <person name="Hampl V."/>
        </authorList>
    </citation>
    <scope>NUCLEOTIDE SEQUENCE</scope>
    <source>
        <strain evidence="3">STM</strain>
    </source>
</reference>
<name>A0A5J4QL29_9ZZZZ</name>